<keyword evidence="2" id="KW-0788">Thiol protease</keyword>
<dbReference type="GO" id="GO:0004843">
    <property type="term" value="F:cysteine-type deubiquitinase activity"/>
    <property type="evidence" value="ECO:0007669"/>
    <property type="project" value="UniProtKB-UniRule"/>
</dbReference>
<dbReference type="EC" id="3.4.19.12" evidence="2"/>
<dbReference type="InterPro" id="IPR001394">
    <property type="entry name" value="Peptidase_C19_UCH"/>
</dbReference>
<proteinExistence type="inferred from homology"/>
<dbReference type="InterPro" id="IPR050164">
    <property type="entry name" value="Peptidase_C19"/>
</dbReference>
<comment type="catalytic activity">
    <reaction evidence="2">
        <text>Thiol-dependent hydrolysis of ester, thioester, amide, peptide and isopeptide bonds formed by the C-terminal Gly of ubiquitin (a 76-residue protein attached to proteins as an intracellular targeting signal).</text>
        <dbReference type="EC" id="3.4.19.12"/>
    </reaction>
</comment>
<dbReference type="Proteomes" id="UP000639772">
    <property type="component" value="Unassembled WGS sequence"/>
</dbReference>
<comment type="function">
    <text evidence="2">Recognizes and hydrolyzes the peptide bond at the C-terminal Gly of ubiquitin. Involved in the processing of poly-ubiquitin precursors as well as that of ubiquitinated proteins.</text>
</comment>
<evidence type="ECO:0000256" key="1">
    <source>
        <dbReference type="ARBA" id="ARBA00009085"/>
    </source>
</evidence>
<evidence type="ECO:0000256" key="2">
    <source>
        <dbReference type="RuleBase" id="RU366025"/>
    </source>
</evidence>
<gene>
    <name evidence="5" type="ORF">HPP92_010161</name>
</gene>
<dbReference type="PROSITE" id="PS00973">
    <property type="entry name" value="USP_2"/>
    <property type="match status" value="1"/>
</dbReference>
<evidence type="ECO:0000259" key="4">
    <source>
        <dbReference type="PROSITE" id="PS50235"/>
    </source>
</evidence>
<dbReference type="PROSITE" id="PS00972">
    <property type="entry name" value="USP_1"/>
    <property type="match status" value="1"/>
</dbReference>
<dbReference type="FunFam" id="3.90.70.10:FF:000078">
    <property type="entry name" value="Ubiquitin carboxyl-terminal hydrolase 23"/>
    <property type="match status" value="1"/>
</dbReference>
<dbReference type="EMBL" id="JADCNM010000005">
    <property type="protein sequence ID" value="KAG0482077.1"/>
    <property type="molecule type" value="Genomic_DNA"/>
</dbReference>
<name>A0A835V1K1_VANPL</name>
<feature type="compositionally biased region" description="Low complexity" evidence="3">
    <location>
        <begin position="666"/>
        <end position="679"/>
    </location>
</feature>
<dbReference type="PANTHER" id="PTHR24006">
    <property type="entry name" value="UBIQUITIN CARBOXYL-TERMINAL HYDROLASE"/>
    <property type="match status" value="1"/>
</dbReference>
<dbReference type="Gene3D" id="3.90.70.10">
    <property type="entry name" value="Cysteine proteinases"/>
    <property type="match status" value="1"/>
</dbReference>
<keyword evidence="2" id="KW-0378">Hydrolase</keyword>
<organism evidence="5 6">
    <name type="scientific">Vanilla planifolia</name>
    <name type="common">Vanilla</name>
    <dbReference type="NCBI Taxonomy" id="51239"/>
    <lineage>
        <taxon>Eukaryota</taxon>
        <taxon>Viridiplantae</taxon>
        <taxon>Streptophyta</taxon>
        <taxon>Embryophyta</taxon>
        <taxon>Tracheophyta</taxon>
        <taxon>Spermatophyta</taxon>
        <taxon>Magnoliopsida</taxon>
        <taxon>Liliopsida</taxon>
        <taxon>Asparagales</taxon>
        <taxon>Orchidaceae</taxon>
        <taxon>Vanilloideae</taxon>
        <taxon>Vanilleae</taxon>
        <taxon>Vanilla</taxon>
    </lineage>
</organism>
<evidence type="ECO:0000256" key="3">
    <source>
        <dbReference type="SAM" id="MobiDB-lite"/>
    </source>
</evidence>
<keyword evidence="2" id="KW-0645">Protease</keyword>
<dbReference type="OrthoDB" id="420187at2759"/>
<dbReference type="GO" id="GO:0006508">
    <property type="term" value="P:proteolysis"/>
    <property type="evidence" value="ECO:0007669"/>
    <property type="project" value="UniProtKB-KW"/>
</dbReference>
<comment type="similarity">
    <text evidence="1 2">Belongs to the peptidase C19 family.</text>
</comment>
<dbReference type="Pfam" id="PF00443">
    <property type="entry name" value="UCH"/>
    <property type="match status" value="1"/>
</dbReference>
<dbReference type="GO" id="GO:0016579">
    <property type="term" value="P:protein deubiquitination"/>
    <property type="evidence" value="ECO:0007669"/>
    <property type="project" value="InterPro"/>
</dbReference>
<dbReference type="AlphaFoldDB" id="A0A835V1K1"/>
<dbReference type="SUPFAM" id="SSF54001">
    <property type="entry name" value="Cysteine proteinases"/>
    <property type="match status" value="1"/>
</dbReference>
<dbReference type="InterPro" id="IPR038765">
    <property type="entry name" value="Papain-like_cys_pep_sf"/>
</dbReference>
<reference evidence="5 6" key="1">
    <citation type="journal article" date="2020" name="Nat. Food">
        <title>A phased Vanilla planifolia genome enables genetic improvement of flavour and production.</title>
        <authorList>
            <person name="Hasing T."/>
            <person name="Tang H."/>
            <person name="Brym M."/>
            <person name="Khazi F."/>
            <person name="Huang T."/>
            <person name="Chambers A.H."/>
        </authorList>
    </citation>
    <scope>NUCLEOTIDE SEQUENCE [LARGE SCALE GENOMIC DNA]</scope>
    <source>
        <tissue evidence="5">Leaf</tissue>
    </source>
</reference>
<dbReference type="GO" id="GO:0005829">
    <property type="term" value="C:cytosol"/>
    <property type="evidence" value="ECO:0007669"/>
    <property type="project" value="TreeGrafter"/>
</dbReference>
<feature type="domain" description="USP" evidence="4">
    <location>
        <begin position="99"/>
        <end position="403"/>
    </location>
</feature>
<evidence type="ECO:0000313" key="6">
    <source>
        <dbReference type="Proteomes" id="UP000639772"/>
    </source>
</evidence>
<feature type="region of interest" description="Disordered" evidence="3">
    <location>
        <begin position="665"/>
        <end position="689"/>
    </location>
</feature>
<evidence type="ECO:0000313" key="5">
    <source>
        <dbReference type="EMBL" id="KAG0482077.1"/>
    </source>
</evidence>
<feature type="region of interest" description="Disordered" evidence="3">
    <location>
        <begin position="810"/>
        <end position="832"/>
    </location>
</feature>
<keyword evidence="2" id="KW-0833">Ubl conjugation pathway</keyword>
<dbReference type="GO" id="GO:0005634">
    <property type="term" value="C:nucleus"/>
    <property type="evidence" value="ECO:0007669"/>
    <property type="project" value="TreeGrafter"/>
</dbReference>
<comment type="caution">
    <text evidence="5">The sequence shown here is derived from an EMBL/GenBank/DDBJ whole genome shotgun (WGS) entry which is preliminary data.</text>
</comment>
<sequence length="859" mass="96677">MAAATEQITEPSTAGVGTKLQRRIAFHLARRPYNGFPSSSGDFCLETLNPKSSDSIKATLGTAKMEAVAKGKGSTDGEFYDHGFDPELGFRITFRKIGAGLANLGNTCYLNSVLQCLTYTEPFAAYLQSGKHKSTCRAAGFCAMCALQNHVMDALQSTGKILRPFQLVKNLRCISRNFSNSRQEDAHEYMVHLLESMHKCCLPYGVPSESPSAYEKSQVHKIFGGQLRSQVKCMQCSFCSNKFDPFLDLSLEIVKADSVSKALANFSAVELLDGGERQYHCQRCKEKVKALKQLTIHKAPYVLTIHLKRFGSSIHCEKISKKVEYGPTLDLKPFISDPHGGDHKYDLYGVLVHAGWTTRSGHYFCYVRTSAGMWYSLDDNQVTQVSEKTVLSREAYMLFYVRNQSFAIKSSIESAPKPNSSANVVGINKEITSIERKFTAVYSSTKTKLDNNHSELTTKGSCSNVTVCLSNNGKQIAELQDIAERPKDSKPPSIGDQKDKSMEKNVLVSHSPHWMEVGHPLARVVHEEDLRLSKTTSDSIQKKAPCKVPDYGRENLREFENCSKNLEYLNLLETKPFNSMQLCTTTSSAQREYFSNKVAQRLLGSEKEDEAKSKKLKKFSLAKGSFFGCKRLLFMSLYQQKKNRMGSKKRYQNSRNRTRKKVLYHSITSSSEPSTSQTSQGVDIGSEHLSGKHAHSAACRKLKRKEGAKLGCSSVHFEERNSTNMAVQDASDQLCGHSYSRMESIVKQELSKDVVIQNFSANLLMTSLKETPVARWDDKNLMTHPVDETEYNPKRNIGYVVDEWDEEYDRGKRKKVKNSRQWPDAGDPNPFQETANFMARKKMKAAVERKRSENLPFRI</sequence>
<accession>A0A835V1K1</accession>
<dbReference type="PROSITE" id="PS50235">
    <property type="entry name" value="USP_3"/>
    <property type="match status" value="1"/>
</dbReference>
<dbReference type="PANTHER" id="PTHR24006:SF663">
    <property type="entry name" value="UBIQUITIN CARBOXYL-TERMINAL HYDROLASE 23"/>
    <property type="match status" value="1"/>
</dbReference>
<dbReference type="CDD" id="cd02661">
    <property type="entry name" value="Peptidase_C19E"/>
    <property type="match status" value="1"/>
</dbReference>
<dbReference type="InterPro" id="IPR018200">
    <property type="entry name" value="USP_CS"/>
</dbReference>
<protein>
    <recommendedName>
        <fullName evidence="2">Ubiquitin carboxyl-terminal hydrolase</fullName>
        <ecNumber evidence="2">3.4.19.12</ecNumber>
    </recommendedName>
</protein>
<dbReference type="InterPro" id="IPR028889">
    <property type="entry name" value="USP"/>
</dbReference>